<evidence type="ECO:0000313" key="5">
    <source>
        <dbReference type="EMBL" id="HIQ62745.1"/>
    </source>
</evidence>
<dbReference type="SUPFAM" id="SSF51206">
    <property type="entry name" value="cAMP-binding domain-like"/>
    <property type="match status" value="1"/>
</dbReference>
<comment type="caution">
    <text evidence="5">The sequence shown here is derived from an EMBL/GenBank/DDBJ whole genome shotgun (WGS) entry which is preliminary data.</text>
</comment>
<dbReference type="Proteomes" id="UP000886819">
    <property type="component" value="Unassembled WGS sequence"/>
</dbReference>
<keyword evidence="3" id="KW-0804">Transcription</keyword>
<evidence type="ECO:0000256" key="1">
    <source>
        <dbReference type="ARBA" id="ARBA00023015"/>
    </source>
</evidence>
<keyword evidence="2" id="KW-0238">DNA-binding</keyword>
<dbReference type="SUPFAM" id="SSF46785">
    <property type="entry name" value="Winged helix' DNA-binding domain"/>
    <property type="match status" value="1"/>
</dbReference>
<evidence type="ECO:0000259" key="4">
    <source>
        <dbReference type="PROSITE" id="PS50042"/>
    </source>
</evidence>
<feature type="domain" description="Cyclic nucleotide-binding" evidence="4">
    <location>
        <begin position="18"/>
        <end position="101"/>
    </location>
</feature>
<sequence>MSSSVQFILEGNFAAYRRLFVGLPAKTYEAGTRFSCSGEPVRCLYYLTDGLVKVYTLNGYGYVRLIGYHKHDSLFGLDGLRAGDPAVVTTEAVTKVQAVPITPEKLWAVVAAEPEFALTLCQYMGDVLRLMCYDAQTQSVLNVRQRLLTFLQLYAESAEYRRLGYIPLSQDSLASAINASRVQTARELADLKRRGLVELGRRRVTPRDADGLAALLKSGVDTARSNQ</sequence>
<dbReference type="Pfam" id="PF00027">
    <property type="entry name" value="cNMP_binding"/>
    <property type="match status" value="1"/>
</dbReference>
<reference evidence="5" key="1">
    <citation type="submission" date="2020-10" db="EMBL/GenBank/DDBJ databases">
        <authorList>
            <person name="Gilroy R."/>
        </authorList>
    </citation>
    <scope>NUCLEOTIDE SEQUENCE</scope>
    <source>
        <strain evidence="5">ChiHile30-977</strain>
    </source>
</reference>
<dbReference type="InterPro" id="IPR018490">
    <property type="entry name" value="cNMP-bd_dom_sf"/>
</dbReference>
<protein>
    <submittedName>
        <fullName evidence="5">Crp/Fnr family transcriptional regulator</fullName>
    </submittedName>
</protein>
<organism evidence="5 6">
    <name type="scientific">Candidatus Avichristensenella intestinipullorum</name>
    <dbReference type="NCBI Taxonomy" id="2840693"/>
    <lineage>
        <taxon>Bacteria</taxon>
        <taxon>Bacillati</taxon>
        <taxon>Bacillota</taxon>
        <taxon>Clostridia</taxon>
        <taxon>Candidatus Avichristensenella</taxon>
    </lineage>
</organism>
<dbReference type="Gene3D" id="2.60.120.10">
    <property type="entry name" value="Jelly Rolls"/>
    <property type="match status" value="1"/>
</dbReference>
<dbReference type="CDD" id="cd00038">
    <property type="entry name" value="CAP_ED"/>
    <property type="match status" value="1"/>
</dbReference>
<dbReference type="Pfam" id="PF13545">
    <property type="entry name" value="HTH_Crp_2"/>
    <property type="match status" value="1"/>
</dbReference>
<gene>
    <name evidence="5" type="ORF">IAA66_04055</name>
</gene>
<dbReference type="InterPro" id="IPR014710">
    <property type="entry name" value="RmlC-like_jellyroll"/>
</dbReference>
<dbReference type="PROSITE" id="PS50042">
    <property type="entry name" value="CNMP_BINDING_3"/>
    <property type="match status" value="1"/>
</dbReference>
<dbReference type="InterPro" id="IPR036390">
    <property type="entry name" value="WH_DNA-bd_sf"/>
</dbReference>
<dbReference type="InterPro" id="IPR000595">
    <property type="entry name" value="cNMP-bd_dom"/>
</dbReference>
<name>A0A9D0YXM7_9FIRM</name>
<dbReference type="InterPro" id="IPR012318">
    <property type="entry name" value="HTH_CRP"/>
</dbReference>
<dbReference type="AlphaFoldDB" id="A0A9D0YXM7"/>
<evidence type="ECO:0000313" key="6">
    <source>
        <dbReference type="Proteomes" id="UP000886819"/>
    </source>
</evidence>
<dbReference type="GO" id="GO:0006355">
    <property type="term" value="P:regulation of DNA-templated transcription"/>
    <property type="evidence" value="ECO:0007669"/>
    <property type="project" value="InterPro"/>
</dbReference>
<evidence type="ECO:0000256" key="3">
    <source>
        <dbReference type="ARBA" id="ARBA00023163"/>
    </source>
</evidence>
<evidence type="ECO:0000256" key="2">
    <source>
        <dbReference type="ARBA" id="ARBA00023125"/>
    </source>
</evidence>
<proteinExistence type="predicted"/>
<accession>A0A9D0YXM7</accession>
<dbReference type="EMBL" id="DVFI01000060">
    <property type="protein sequence ID" value="HIQ62745.1"/>
    <property type="molecule type" value="Genomic_DNA"/>
</dbReference>
<keyword evidence="1" id="KW-0805">Transcription regulation</keyword>
<dbReference type="GO" id="GO:0003677">
    <property type="term" value="F:DNA binding"/>
    <property type="evidence" value="ECO:0007669"/>
    <property type="project" value="UniProtKB-KW"/>
</dbReference>
<reference evidence="5" key="2">
    <citation type="journal article" date="2021" name="PeerJ">
        <title>Extensive microbial diversity within the chicken gut microbiome revealed by metagenomics and culture.</title>
        <authorList>
            <person name="Gilroy R."/>
            <person name="Ravi A."/>
            <person name="Getino M."/>
            <person name="Pursley I."/>
            <person name="Horton D.L."/>
            <person name="Alikhan N.F."/>
            <person name="Baker D."/>
            <person name="Gharbi K."/>
            <person name="Hall N."/>
            <person name="Watson M."/>
            <person name="Adriaenssens E.M."/>
            <person name="Foster-Nyarko E."/>
            <person name="Jarju S."/>
            <person name="Secka A."/>
            <person name="Antonio M."/>
            <person name="Oren A."/>
            <person name="Chaudhuri R.R."/>
            <person name="La Ragione R."/>
            <person name="Hildebrand F."/>
            <person name="Pallen M.J."/>
        </authorList>
    </citation>
    <scope>NUCLEOTIDE SEQUENCE</scope>
    <source>
        <strain evidence="5">ChiHile30-977</strain>
    </source>
</reference>